<dbReference type="EMBL" id="JAJSPL020000008">
    <property type="protein sequence ID" value="KAK7745538.1"/>
    <property type="molecule type" value="Genomic_DNA"/>
</dbReference>
<name>A0AAN9ULI1_9PEZI</name>
<dbReference type="AlphaFoldDB" id="A0AAN9ULI1"/>
<keyword evidence="2" id="KW-1185">Reference proteome</keyword>
<dbReference type="Proteomes" id="UP001320245">
    <property type="component" value="Unassembled WGS sequence"/>
</dbReference>
<protein>
    <submittedName>
        <fullName evidence="1">Uncharacterized protein</fullName>
    </submittedName>
</protein>
<gene>
    <name evidence="1" type="ORF">SLS53_003038</name>
</gene>
<comment type="caution">
    <text evidence="1">The sequence shown here is derived from an EMBL/GenBank/DDBJ whole genome shotgun (WGS) entry which is preliminary data.</text>
</comment>
<reference evidence="1 2" key="1">
    <citation type="journal article" date="2023" name="PLoS ONE">
        <title>Cytospora paraplurivora sp. nov. isolated from orchards with fruit tree decline syndrome in Ontario, Canada.</title>
        <authorList>
            <person name="Ilyukhin E."/>
            <person name="Nguyen H.D.T."/>
            <person name="Castle A.J."/>
            <person name="Ellouze W."/>
        </authorList>
    </citation>
    <scope>NUCLEOTIDE SEQUENCE [LARGE SCALE GENOMIC DNA]</scope>
    <source>
        <strain evidence="1 2">FDS-564</strain>
    </source>
</reference>
<organism evidence="1 2">
    <name type="scientific">Cytospora paraplurivora</name>
    <dbReference type="NCBI Taxonomy" id="2898453"/>
    <lineage>
        <taxon>Eukaryota</taxon>
        <taxon>Fungi</taxon>
        <taxon>Dikarya</taxon>
        <taxon>Ascomycota</taxon>
        <taxon>Pezizomycotina</taxon>
        <taxon>Sordariomycetes</taxon>
        <taxon>Sordariomycetidae</taxon>
        <taxon>Diaporthales</taxon>
        <taxon>Cytosporaceae</taxon>
        <taxon>Cytospora</taxon>
    </lineage>
</organism>
<evidence type="ECO:0000313" key="2">
    <source>
        <dbReference type="Proteomes" id="UP001320245"/>
    </source>
</evidence>
<evidence type="ECO:0000313" key="1">
    <source>
        <dbReference type="EMBL" id="KAK7745538.1"/>
    </source>
</evidence>
<accession>A0AAN9ULI1</accession>
<sequence length="153" mass="17537">MEVLKSCMGRYDYNSGPSGSVGTLPMTMFFRMEKDIMRIRQNEGPAPDIEWRLHGDELVCRMFGLLGLGVDSEEVRGIVPVELHEVHDDRVNEGFGYSFLRHKNNLVLGELGRRFLVNRIDALQGFLPVIRRLYMNGRITVDTCRDAFSLTEK</sequence>
<proteinExistence type="predicted"/>